<protein>
    <submittedName>
        <fullName evidence="1">Uncharacterized protein</fullName>
    </submittedName>
</protein>
<dbReference type="EMBL" id="JBHSEC010000019">
    <property type="protein sequence ID" value="MFC4410611.1"/>
    <property type="molecule type" value="Genomic_DNA"/>
</dbReference>
<proteinExistence type="predicted"/>
<keyword evidence="2" id="KW-1185">Reference proteome</keyword>
<dbReference type="Proteomes" id="UP001595817">
    <property type="component" value="Unassembled WGS sequence"/>
</dbReference>
<sequence length="112" mass="12917">MENNKWKKISAVLAVALILSISYSPWKQHQIEKELLNEFVLNVSTYAQYALPAIEKPQFKIQDLHDIGLTNVTPENLNAVLAELVSKYEAQVEIKPFSQERIVQIVNDYFKQ</sequence>
<comment type="caution">
    <text evidence="1">The sequence shown here is derived from an EMBL/GenBank/DDBJ whole genome shotgun (WGS) entry which is preliminary data.</text>
</comment>
<reference evidence="2" key="1">
    <citation type="journal article" date="2019" name="Int. J. Syst. Evol. Microbiol.">
        <title>The Global Catalogue of Microorganisms (GCM) 10K type strain sequencing project: providing services to taxonomists for standard genome sequencing and annotation.</title>
        <authorList>
            <consortium name="The Broad Institute Genomics Platform"/>
            <consortium name="The Broad Institute Genome Sequencing Center for Infectious Disease"/>
            <person name="Wu L."/>
            <person name="Ma J."/>
        </authorList>
    </citation>
    <scope>NUCLEOTIDE SEQUENCE [LARGE SCALE GENOMIC DNA]</scope>
    <source>
        <strain evidence="2">CCUG 59778</strain>
    </source>
</reference>
<evidence type="ECO:0000313" key="1">
    <source>
        <dbReference type="EMBL" id="MFC4410611.1"/>
    </source>
</evidence>
<organism evidence="1 2">
    <name type="scientific">Chungangia koreensis</name>
    <dbReference type="NCBI Taxonomy" id="752657"/>
    <lineage>
        <taxon>Bacteria</taxon>
        <taxon>Bacillati</taxon>
        <taxon>Bacillota</taxon>
        <taxon>Bacilli</taxon>
        <taxon>Lactobacillales</taxon>
        <taxon>Chungangia</taxon>
    </lineage>
</organism>
<name>A0ABV8X3W6_9LACT</name>
<gene>
    <name evidence="1" type="ORF">ACFOZY_09320</name>
</gene>
<dbReference type="RefSeq" id="WP_378154646.1">
    <property type="nucleotide sequence ID" value="NZ_JBHSEC010000019.1"/>
</dbReference>
<accession>A0ABV8X3W6</accession>
<evidence type="ECO:0000313" key="2">
    <source>
        <dbReference type="Proteomes" id="UP001595817"/>
    </source>
</evidence>